<evidence type="ECO:0000256" key="2">
    <source>
        <dbReference type="ARBA" id="ARBA00022475"/>
    </source>
</evidence>
<evidence type="ECO:0000256" key="6">
    <source>
        <dbReference type="SAM" id="Phobius"/>
    </source>
</evidence>
<dbReference type="InterPro" id="IPR000160">
    <property type="entry name" value="GGDEF_dom"/>
</dbReference>
<proteinExistence type="predicted"/>
<keyword evidence="5 6" id="KW-0472">Membrane</keyword>
<evidence type="ECO:0000256" key="3">
    <source>
        <dbReference type="ARBA" id="ARBA00022692"/>
    </source>
</evidence>
<gene>
    <name evidence="8" type="ORF">F2P44_19360</name>
</gene>
<dbReference type="RefSeq" id="WP_167088750.1">
    <property type="nucleotide sequence ID" value="NZ_WHJG01000021.1"/>
</dbReference>
<dbReference type="PANTHER" id="PTHR46663">
    <property type="entry name" value="DIGUANYLATE CYCLASE DGCT-RELATED"/>
    <property type="match status" value="1"/>
</dbReference>
<dbReference type="NCBIfam" id="TIGR00254">
    <property type="entry name" value="GGDEF"/>
    <property type="match status" value="1"/>
</dbReference>
<evidence type="ECO:0000313" key="9">
    <source>
        <dbReference type="Proteomes" id="UP000621455"/>
    </source>
</evidence>
<keyword evidence="9" id="KW-1185">Reference proteome</keyword>
<name>A0ABX0N8K3_9BURK</name>
<dbReference type="InterPro" id="IPR029787">
    <property type="entry name" value="Nucleotide_cyclase"/>
</dbReference>
<dbReference type="CDD" id="cd01949">
    <property type="entry name" value="GGDEF"/>
    <property type="match status" value="1"/>
</dbReference>
<evidence type="ECO:0000256" key="4">
    <source>
        <dbReference type="ARBA" id="ARBA00022989"/>
    </source>
</evidence>
<dbReference type="Pfam" id="PF02743">
    <property type="entry name" value="dCache_1"/>
    <property type="match status" value="1"/>
</dbReference>
<dbReference type="PROSITE" id="PS50887">
    <property type="entry name" value="GGDEF"/>
    <property type="match status" value="1"/>
</dbReference>
<feature type="transmembrane region" description="Helical" evidence="6">
    <location>
        <begin position="278"/>
        <end position="298"/>
    </location>
</feature>
<dbReference type="Gene3D" id="3.30.70.270">
    <property type="match status" value="1"/>
</dbReference>
<keyword evidence="3 6" id="KW-0812">Transmembrane</keyword>
<keyword evidence="4 6" id="KW-1133">Transmembrane helix</keyword>
<dbReference type="SUPFAM" id="SSF103190">
    <property type="entry name" value="Sensory domain-like"/>
    <property type="match status" value="1"/>
</dbReference>
<evidence type="ECO:0000259" key="7">
    <source>
        <dbReference type="PROSITE" id="PS50887"/>
    </source>
</evidence>
<evidence type="ECO:0000313" key="8">
    <source>
        <dbReference type="EMBL" id="NHZ81417.1"/>
    </source>
</evidence>
<dbReference type="InterPro" id="IPR043128">
    <property type="entry name" value="Rev_trsase/Diguanyl_cyclase"/>
</dbReference>
<dbReference type="SUPFAM" id="SSF55073">
    <property type="entry name" value="Nucleotide cyclase"/>
    <property type="match status" value="1"/>
</dbReference>
<dbReference type="Pfam" id="PF00990">
    <property type="entry name" value="GGDEF"/>
    <property type="match status" value="1"/>
</dbReference>
<dbReference type="EMBL" id="WHJG01000021">
    <property type="protein sequence ID" value="NHZ81417.1"/>
    <property type="molecule type" value="Genomic_DNA"/>
</dbReference>
<dbReference type="InterPro" id="IPR029151">
    <property type="entry name" value="Sensor-like_sf"/>
</dbReference>
<dbReference type="InterPro" id="IPR033479">
    <property type="entry name" value="dCache_1"/>
</dbReference>
<dbReference type="InterPro" id="IPR052163">
    <property type="entry name" value="DGC-Regulatory_Protein"/>
</dbReference>
<feature type="domain" description="GGDEF" evidence="7">
    <location>
        <begin position="382"/>
        <end position="513"/>
    </location>
</feature>
<sequence length="513" mass="54556">MKSPGIRARLVTLALGCVLPIAGVAALLLFEFYEREQTRLISNAISQARAMVSTIDRDFARTQAALEALATSRRLATGDLQGFHSRVQDAVKNMQADSIVVVDASGPLLLSTRRPFGAPLPKLATAPLLKRVMETGKPGVSDLYIGPVVGRFIYTVAVPVKRDGAFLYLLSATASPTQLASVLTEQKMSSTWRASIVDSTGTVVARTHDLVKFLGGKVNPDLLQRMAHADEDGFKTRTLDGVPVITVYSRSQVSRWSVVLGMPLEELTMGLRQTLTQLIVATFAALGVGIALAWFIGGRVATSIAALTKPAIALALGETAIAIAPLYFEEANAMGHALQDTAKSLQHAKHEAQHDGLTGLANRSSFHLVVSQHLARCLRNKTGLAVLFIDLDGFKAVNDTYGHAVGDQLLKTVSIRITGAVRDSDFCARLGGDEFAIALLESDLEKGAAFAQGLIEVISEPYLMDGITATVSASVGVAAFPASAVSTDALLNQADQAMYQAKALGKRRCCMAA</sequence>
<comment type="caution">
    <text evidence="8">The sequence shown here is derived from an EMBL/GenBank/DDBJ whole genome shotgun (WGS) entry which is preliminary data.</text>
</comment>
<dbReference type="Gene3D" id="3.30.450.20">
    <property type="entry name" value="PAS domain"/>
    <property type="match status" value="1"/>
</dbReference>
<dbReference type="SMART" id="SM00267">
    <property type="entry name" value="GGDEF"/>
    <property type="match status" value="1"/>
</dbReference>
<dbReference type="PANTHER" id="PTHR46663:SF2">
    <property type="entry name" value="GGDEF DOMAIN-CONTAINING PROTEIN"/>
    <property type="match status" value="1"/>
</dbReference>
<comment type="subcellular location">
    <subcellularLocation>
        <location evidence="1">Cell membrane</location>
        <topology evidence="1">Multi-pass membrane protein</topology>
    </subcellularLocation>
</comment>
<dbReference type="Gene3D" id="6.10.340.10">
    <property type="match status" value="1"/>
</dbReference>
<protein>
    <submittedName>
        <fullName evidence="8">Diguanylate cyclase</fullName>
    </submittedName>
</protein>
<evidence type="ECO:0000256" key="5">
    <source>
        <dbReference type="ARBA" id="ARBA00023136"/>
    </source>
</evidence>
<dbReference type="CDD" id="cd18773">
    <property type="entry name" value="PDC1_HK_sensor"/>
    <property type="match status" value="1"/>
</dbReference>
<reference evidence="8 9" key="1">
    <citation type="submission" date="2019-10" db="EMBL/GenBank/DDBJ databases">
        <title>Taxonomy of Antarctic Massilia spp.: description of Massilia rubra sp. nov., Massilia aquatica sp. nov., Massilia mucilaginosa sp. nov., Massilia frigida sp. nov. isolated from streams, lakes and regoliths.</title>
        <authorList>
            <person name="Holochova P."/>
            <person name="Sedlacek I."/>
            <person name="Kralova S."/>
            <person name="Maslanova I."/>
            <person name="Busse H.-J."/>
            <person name="Stankova E."/>
            <person name="Vrbovska V."/>
            <person name="Kovarovic V."/>
            <person name="Bartak M."/>
            <person name="Svec P."/>
            <person name="Pantucek R."/>
        </authorList>
    </citation>
    <scope>NUCLEOTIDE SEQUENCE [LARGE SCALE GENOMIC DNA]</scope>
    <source>
        <strain evidence="8 9">CCM 8695</strain>
    </source>
</reference>
<organism evidence="8 9">
    <name type="scientific">Massilia frigida</name>
    <dbReference type="NCBI Taxonomy" id="2609281"/>
    <lineage>
        <taxon>Bacteria</taxon>
        <taxon>Pseudomonadati</taxon>
        <taxon>Pseudomonadota</taxon>
        <taxon>Betaproteobacteria</taxon>
        <taxon>Burkholderiales</taxon>
        <taxon>Oxalobacteraceae</taxon>
        <taxon>Telluria group</taxon>
        <taxon>Massilia</taxon>
    </lineage>
</organism>
<dbReference type="Proteomes" id="UP000621455">
    <property type="component" value="Unassembled WGS sequence"/>
</dbReference>
<evidence type="ECO:0000256" key="1">
    <source>
        <dbReference type="ARBA" id="ARBA00004651"/>
    </source>
</evidence>
<keyword evidence="2" id="KW-1003">Cell membrane</keyword>
<dbReference type="CDD" id="cd18774">
    <property type="entry name" value="PDC2_HK_sensor"/>
    <property type="match status" value="1"/>
</dbReference>
<accession>A0ABX0N8K3</accession>